<evidence type="ECO:0000256" key="1">
    <source>
        <dbReference type="SAM" id="MobiDB-lite"/>
    </source>
</evidence>
<dbReference type="EMBL" id="BKCJ010005222">
    <property type="protein sequence ID" value="GEU65549.1"/>
    <property type="molecule type" value="Genomic_DNA"/>
</dbReference>
<gene>
    <name evidence="2" type="ORF">Tci_037527</name>
</gene>
<sequence>MYPRLIAVDGWMGRNADIKDGPLPGYADNPNNNNRWLESNDYLLRELEAMVDEPMVEPAIEEVAEPVAKAEEEQVVAPVVDIDEEQMVALVMDMEEDLAALFGEDDDFEDDDFSDDDSERVEEEEV</sequence>
<reference evidence="2" key="1">
    <citation type="journal article" date="2019" name="Sci. Rep.">
        <title>Draft genome of Tanacetum cinerariifolium, the natural source of mosquito coil.</title>
        <authorList>
            <person name="Yamashiro T."/>
            <person name="Shiraishi A."/>
            <person name="Satake H."/>
            <person name="Nakayama K."/>
        </authorList>
    </citation>
    <scope>NUCLEOTIDE SEQUENCE</scope>
</reference>
<organism evidence="2">
    <name type="scientific">Tanacetum cinerariifolium</name>
    <name type="common">Dalmatian daisy</name>
    <name type="synonym">Chrysanthemum cinerariifolium</name>
    <dbReference type="NCBI Taxonomy" id="118510"/>
    <lineage>
        <taxon>Eukaryota</taxon>
        <taxon>Viridiplantae</taxon>
        <taxon>Streptophyta</taxon>
        <taxon>Embryophyta</taxon>
        <taxon>Tracheophyta</taxon>
        <taxon>Spermatophyta</taxon>
        <taxon>Magnoliopsida</taxon>
        <taxon>eudicotyledons</taxon>
        <taxon>Gunneridae</taxon>
        <taxon>Pentapetalae</taxon>
        <taxon>asterids</taxon>
        <taxon>campanulids</taxon>
        <taxon>Asterales</taxon>
        <taxon>Asteraceae</taxon>
        <taxon>Asteroideae</taxon>
        <taxon>Anthemideae</taxon>
        <taxon>Anthemidinae</taxon>
        <taxon>Tanacetum</taxon>
    </lineage>
</organism>
<feature type="region of interest" description="Disordered" evidence="1">
    <location>
        <begin position="101"/>
        <end position="126"/>
    </location>
</feature>
<name>A0A6L2LWN7_TANCI</name>
<comment type="caution">
    <text evidence="2">The sequence shown here is derived from an EMBL/GenBank/DDBJ whole genome shotgun (WGS) entry which is preliminary data.</text>
</comment>
<accession>A0A6L2LWN7</accession>
<proteinExistence type="predicted"/>
<protein>
    <submittedName>
        <fullName evidence="2">Uncharacterized protein</fullName>
    </submittedName>
</protein>
<evidence type="ECO:0000313" key="2">
    <source>
        <dbReference type="EMBL" id="GEU65549.1"/>
    </source>
</evidence>
<dbReference type="AlphaFoldDB" id="A0A6L2LWN7"/>